<keyword evidence="1" id="KW-1133">Transmembrane helix</keyword>
<name>R2XNC9_9ENTE</name>
<reference evidence="3 5" key="2">
    <citation type="submission" date="2013-03" db="EMBL/GenBank/DDBJ databases">
        <title>The Genome Sequence of Enterococcus gilvus ATCC BAA-350 (PacBio/Illumina hybrid assembly).</title>
        <authorList>
            <consortium name="The Broad Institute Genomics Platform"/>
            <consortium name="The Broad Institute Genome Sequencing Center for Infectious Disease"/>
            <person name="Earl A."/>
            <person name="Russ C."/>
            <person name="Gilmore M."/>
            <person name="Surin D."/>
            <person name="Walker B."/>
            <person name="Young S."/>
            <person name="Zeng Q."/>
            <person name="Gargeya S."/>
            <person name="Fitzgerald M."/>
            <person name="Haas B."/>
            <person name="Abouelleil A."/>
            <person name="Allen A.W."/>
            <person name="Alvarado L."/>
            <person name="Arachchi H.M."/>
            <person name="Berlin A.M."/>
            <person name="Chapman S.B."/>
            <person name="Gainer-Dewar J."/>
            <person name="Goldberg J."/>
            <person name="Griggs A."/>
            <person name="Gujja S."/>
            <person name="Hansen M."/>
            <person name="Howarth C."/>
            <person name="Imamovic A."/>
            <person name="Ireland A."/>
            <person name="Larimer J."/>
            <person name="McCowan C."/>
            <person name="Murphy C."/>
            <person name="Pearson M."/>
            <person name="Poon T.W."/>
            <person name="Priest M."/>
            <person name="Roberts A."/>
            <person name="Saif S."/>
            <person name="Shea T."/>
            <person name="Sisk P."/>
            <person name="Sykes S."/>
            <person name="Wortman J."/>
            <person name="Nusbaum C."/>
            <person name="Birren B."/>
        </authorList>
    </citation>
    <scope>NUCLEOTIDE SEQUENCE [LARGE SCALE GENOMIC DNA]</scope>
    <source>
        <strain evidence="3 5">ATCC BAA-350</strain>
    </source>
</reference>
<feature type="transmembrane region" description="Helical" evidence="1">
    <location>
        <begin position="56"/>
        <end position="78"/>
    </location>
</feature>
<feature type="transmembrane region" description="Helical" evidence="1">
    <location>
        <begin position="18"/>
        <end position="36"/>
    </location>
</feature>
<keyword evidence="5" id="KW-1185">Reference proteome</keyword>
<dbReference type="EMBL" id="AJDQ01000034">
    <property type="protein sequence ID" value="EOI51477.1"/>
    <property type="molecule type" value="Genomic_DNA"/>
</dbReference>
<evidence type="ECO:0000313" key="5">
    <source>
        <dbReference type="Proteomes" id="UP000014160"/>
    </source>
</evidence>
<gene>
    <name evidence="3" type="ORF">I592_04188</name>
    <name evidence="2" type="ORF">UKC_04152</name>
</gene>
<dbReference type="EMBL" id="ASWH01000005">
    <property type="protein sequence ID" value="EOW77212.1"/>
    <property type="molecule type" value="Genomic_DNA"/>
</dbReference>
<accession>R2XNC9</accession>
<reference evidence="2 4" key="1">
    <citation type="submission" date="2013-02" db="EMBL/GenBank/DDBJ databases">
        <title>The Genome Sequence of Enterococcus gilvus ATCC BAA-350.</title>
        <authorList>
            <consortium name="The Broad Institute Genome Sequencing Platform"/>
            <consortium name="The Broad Institute Genome Sequencing Center for Infectious Disease"/>
            <person name="Earl A.M."/>
            <person name="Gilmore M.S."/>
            <person name="Lebreton F."/>
            <person name="Walker B."/>
            <person name="Young S.K."/>
            <person name="Zeng Q."/>
            <person name="Gargeya S."/>
            <person name="Fitzgerald M."/>
            <person name="Haas B."/>
            <person name="Abouelleil A."/>
            <person name="Alvarado L."/>
            <person name="Arachchi H.M."/>
            <person name="Berlin A.M."/>
            <person name="Chapman S.B."/>
            <person name="Dewar J."/>
            <person name="Goldberg J."/>
            <person name="Griggs A."/>
            <person name="Gujja S."/>
            <person name="Hansen M."/>
            <person name="Howarth C."/>
            <person name="Imamovic A."/>
            <person name="Larimer J."/>
            <person name="McCowan C."/>
            <person name="Murphy C."/>
            <person name="Neiman D."/>
            <person name="Pearson M."/>
            <person name="Priest M."/>
            <person name="Roberts A."/>
            <person name="Saif S."/>
            <person name="Shea T."/>
            <person name="Sisk P."/>
            <person name="Sykes S."/>
            <person name="Wortman J."/>
            <person name="Nusbaum C."/>
            <person name="Birren B."/>
        </authorList>
    </citation>
    <scope>NUCLEOTIDE SEQUENCE [LARGE SCALE GENOMIC DNA]</scope>
    <source>
        <strain evidence="2 4">ATCC BAA-350</strain>
    </source>
</reference>
<dbReference type="HOGENOM" id="CLU_2450043_0_0_9"/>
<dbReference type="Proteomes" id="UP000013750">
    <property type="component" value="Unassembled WGS sequence"/>
</dbReference>
<dbReference type="Proteomes" id="UP000014160">
    <property type="component" value="Unassembled WGS sequence"/>
</dbReference>
<comment type="caution">
    <text evidence="2">The sequence shown here is derived from an EMBL/GenBank/DDBJ whole genome shotgun (WGS) entry which is preliminary data.</text>
</comment>
<evidence type="ECO:0000256" key="1">
    <source>
        <dbReference type="SAM" id="Phobius"/>
    </source>
</evidence>
<evidence type="ECO:0000313" key="2">
    <source>
        <dbReference type="EMBL" id="EOI51477.1"/>
    </source>
</evidence>
<protein>
    <submittedName>
        <fullName evidence="2">Uncharacterized protein</fullName>
    </submittedName>
</protein>
<proteinExistence type="predicted"/>
<keyword evidence="1" id="KW-0812">Transmembrane</keyword>
<keyword evidence="1" id="KW-0472">Membrane</keyword>
<dbReference type="AlphaFoldDB" id="R2XNC9"/>
<sequence>MKKVFDISKNRESSEKQLLFIIMTLIIIVLLYWEIVVVRSLYLNYLSGFTSLFWTILLWVIANTTILSIQANLTYRLFREIRSDRLKRQ</sequence>
<evidence type="ECO:0000313" key="4">
    <source>
        <dbReference type="Proteomes" id="UP000013750"/>
    </source>
</evidence>
<organism evidence="2 4">
    <name type="scientific">Enterococcus gilvus ATCC BAA-350</name>
    <dbReference type="NCBI Taxonomy" id="1158614"/>
    <lineage>
        <taxon>Bacteria</taxon>
        <taxon>Bacillati</taxon>
        <taxon>Bacillota</taxon>
        <taxon>Bacilli</taxon>
        <taxon>Lactobacillales</taxon>
        <taxon>Enterococcaceae</taxon>
        <taxon>Enterococcus</taxon>
    </lineage>
</organism>
<evidence type="ECO:0000313" key="3">
    <source>
        <dbReference type="EMBL" id="EOW77212.1"/>
    </source>
</evidence>